<dbReference type="Proteomes" id="UP000266889">
    <property type="component" value="Unassembled WGS sequence"/>
</dbReference>
<organism evidence="2 3">
    <name type="scientific">Micromonospora arida</name>
    <dbReference type="NCBI Taxonomy" id="2203715"/>
    <lineage>
        <taxon>Bacteria</taxon>
        <taxon>Bacillati</taxon>
        <taxon>Actinomycetota</taxon>
        <taxon>Actinomycetes</taxon>
        <taxon>Micromonosporales</taxon>
        <taxon>Micromonosporaceae</taxon>
        <taxon>Micromonospora</taxon>
    </lineage>
</organism>
<comment type="caution">
    <text evidence="2">The sequence shown here is derived from an EMBL/GenBank/DDBJ whole genome shotgun (WGS) entry which is preliminary data.</text>
</comment>
<gene>
    <name evidence="2" type="ORF">DLJ58_15495</name>
</gene>
<dbReference type="EMBL" id="QGSY01000175">
    <property type="protein sequence ID" value="RQX09294.1"/>
    <property type="molecule type" value="Genomic_DNA"/>
</dbReference>
<dbReference type="Gene3D" id="1.20.5.2950">
    <property type="match status" value="1"/>
</dbReference>
<evidence type="ECO:0000313" key="3">
    <source>
        <dbReference type="Proteomes" id="UP000266889"/>
    </source>
</evidence>
<dbReference type="AlphaFoldDB" id="A0A3N9X859"/>
<evidence type="ECO:0000313" key="2">
    <source>
        <dbReference type="EMBL" id="RQX09294.1"/>
    </source>
</evidence>
<feature type="region of interest" description="Disordered" evidence="1">
    <location>
        <begin position="57"/>
        <end position="95"/>
    </location>
</feature>
<feature type="region of interest" description="Disordered" evidence="1">
    <location>
        <begin position="139"/>
        <end position="171"/>
    </location>
</feature>
<dbReference type="OrthoDB" id="3405949at2"/>
<dbReference type="RefSeq" id="WP_124857071.1">
    <property type="nucleotide sequence ID" value="NZ_JBEXYX010000009.1"/>
</dbReference>
<proteinExistence type="predicted"/>
<name>A0A3N9X859_9ACTN</name>
<sequence length="171" mass="17366">MRKPVKTATALFGLGVGVAVGPSLGPDAVWPGVAVAALGIGLSLIGTTESDLVEDGLANRDEPTGVSGDGTGAGTSGVAKRQRSSPDRPTLSGLGNRVEQILQLAEKQGEDHLNAAKLDAEKTVSAARREAEAIVNRAHEQAAGITHTVRDPRSAPPTSALFGSDDPTQSG</sequence>
<evidence type="ECO:0000256" key="1">
    <source>
        <dbReference type="SAM" id="MobiDB-lite"/>
    </source>
</evidence>
<reference evidence="2 3" key="1">
    <citation type="submission" date="2018-05" db="EMBL/GenBank/DDBJ databases">
        <title>Micromonospora from Atacama Desert.</title>
        <authorList>
            <person name="Carro L."/>
            <person name="Goodfellow M."/>
            <person name="Klenk H.-P."/>
        </authorList>
    </citation>
    <scope>NUCLEOTIDE SEQUENCE [LARGE SCALE GENOMIC DNA]</scope>
    <source>
        <strain evidence="2 3">LB32</strain>
    </source>
</reference>
<protein>
    <submittedName>
        <fullName evidence="2">Uncharacterized protein</fullName>
    </submittedName>
</protein>
<accession>A0A3N9X859</accession>
<keyword evidence="3" id="KW-1185">Reference proteome</keyword>